<sequence length="152" mass="17145">MLMDMIETDGKVSINMLQAVNFLSKAWQEVTAATIQHSLRHVGLCSSQETNQFDSEYNLPLSEWISQFNIPNNFNEDLQSYENIDEDVATIGTLIDEQIVDVVSKSQESPNNQDEEDDQVDKAESPPTIQQALDAAELVEKFLLFNQDDSTT</sequence>
<protein>
    <recommendedName>
        <fullName evidence="4">DDE-1 domain-containing protein</fullName>
    </recommendedName>
</protein>
<dbReference type="AlphaFoldDB" id="A0A5E4QNW2"/>
<feature type="region of interest" description="Disordered" evidence="1">
    <location>
        <begin position="103"/>
        <end position="130"/>
    </location>
</feature>
<keyword evidence="3" id="KW-1185">Reference proteome</keyword>
<evidence type="ECO:0000256" key="1">
    <source>
        <dbReference type="SAM" id="MobiDB-lite"/>
    </source>
</evidence>
<evidence type="ECO:0000313" key="3">
    <source>
        <dbReference type="Proteomes" id="UP000324832"/>
    </source>
</evidence>
<dbReference type="EMBL" id="FZQP02004056">
    <property type="protein sequence ID" value="VVC99312.1"/>
    <property type="molecule type" value="Genomic_DNA"/>
</dbReference>
<accession>A0A5E4QNW2</accession>
<reference evidence="2 3" key="1">
    <citation type="submission" date="2017-07" db="EMBL/GenBank/DDBJ databases">
        <authorList>
            <person name="Talla V."/>
            <person name="Backstrom N."/>
        </authorList>
    </citation>
    <scope>NUCLEOTIDE SEQUENCE [LARGE SCALE GENOMIC DNA]</scope>
</reference>
<name>A0A5E4QNW2_9NEOP</name>
<organism evidence="2 3">
    <name type="scientific">Leptidea sinapis</name>
    <dbReference type="NCBI Taxonomy" id="189913"/>
    <lineage>
        <taxon>Eukaryota</taxon>
        <taxon>Metazoa</taxon>
        <taxon>Ecdysozoa</taxon>
        <taxon>Arthropoda</taxon>
        <taxon>Hexapoda</taxon>
        <taxon>Insecta</taxon>
        <taxon>Pterygota</taxon>
        <taxon>Neoptera</taxon>
        <taxon>Endopterygota</taxon>
        <taxon>Lepidoptera</taxon>
        <taxon>Glossata</taxon>
        <taxon>Ditrysia</taxon>
        <taxon>Papilionoidea</taxon>
        <taxon>Pieridae</taxon>
        <taxon>Dismorphiinae</taxon>
        <taxon>Leptidea</taxon>
    </lineage>
</organism>
<evidence type="ECO:0008006" key="4">
    <source>
        <dbReference type="Google" id="ProtNLM"/>
    </source>
</evidence>
<evidence type="ECO:0000313" key="2">
    <source>
        <dbReference type="EMBL" id="VVC99312.1"/>
    </source>
</evidence>
<gene>
    <name evidence="2" type="ORF">LSINAPIS_LOCUS10208</name>
</gene>
<proteinExistence type="predicted"/>
<dbReference type="Proteomes" id="UP000324832">
    <property type="component" value="Unassembled WGS sequence"/>
</dbReference>